<accession>A0A4Y7LHB2</accession>
<dbReference type="Gramene" id="RZC84040">
    <property type="protein sequence ID" value="RZC84040"/>
    <property type="gene ID" value="C5167_046827"/>
</dbReference>
<evidence type="ECO:0000313" key="1">
    <source>
        <dbReference type="EMBL" id="RZC84040.1"/>
    </source>
</evidence>
<dbReference type="EMBL" id="CM010725">
    <property type="protein sequence ID" value="RZC84040.1"/>
    <property type="molecule type" value="Genomic_DNA"/>
</dbReference>
<dbReference type="AlphaFoldDB" id="A0A4Y7LHB2"/>
<proteinExistence type="predicted"/>
<organism evidence="1 2">
    <name type="scientific">Papaver somniferum</name>
    <name type="common">Opium poppy</name>
    <dbReference type="NCBI Taxonomy" id="3469"/>
    <lineage>
        <taxon>Eukaryota</taxon>
        <taxon>Viridiplantae</taxon>
        <taxon>Streptophyta</taxon>
        <taxon>Embryophyta</taxon>
        <taxon>Tracheophyta</taxon>
        <taxon>Spermatophyta</taxon>
        <taxon>Magnoliopsida</taxon>
        <taxon>Ranunculales</taxon>
        <taxon>Papaveraceae</taxon>
        <taxon>Papaveroideae</taxon>
        <taxon>Papaver</taxon>
    </lineage>
</organism>
<gene>
    <name evidence="1" type="ORF">C5167_046827</name>
</gene>
<protein>
    <submittedName>
        <fullName evidence="1">Uncharacterized protein</fullName>
    </submittedName>
</protein>
<name>A0A4Y7LHB2_PAPSO</name>
<keyword evidence="2" id="KW-1185">Reference proteome</keyword>
<sequence>MELGTLRLEIEANRHQWLLPEHEGKNVRRTELESVDPTLELFFESKLAFKVESIITNRS</sequence>
<evidence type="ECO:0000313" key="2">
    <source>
        <dbReference type="Proteomes" id="UP000316621"/>
    </source>
</evidence>
<dbReference type="Proteomes" id="UP000316621">
    <property type="component" value="Chromosome 11"/>
</dbReference>
<reference evidence="1 2" key="1">
    <citation type="journal article" date="2018" name="Science">
        <title>The opium poppy genome and morphinan production.</title>
        <authorList>
            <person name="Guo L."/>
            <person name="Winzer T."/>
            <person name="Yang X."/>
            <person name="Li Y."/>
            <person name="Ning Z."/>
            <person name="He Z."/>
            <person name="Teodor R."/>
            <person name="Lu Y."/>
            <person name="Bowser T.A."/>
            <person name="Graham I.A."/>
            <person name="Ye K."/>
        </authorList>
    </citation>
    <scope>NUCLEOTIDE SEQUENCE [LARGE SCALE GENOMIC DNA]</scope>
    <source>
        <strain evidence="2">cv. HN1</strain>
        <tissue evidence="1">Leaves</tissue>
    </source>
</reference>